<dbReference type="Proteomes" id="UP000062255">
    <property type="component" value="Chromosome"/>
</dbReference>
<dbReference type="PANTHER" id="PTHR39428:SF1">
    <property type="entry name" value="F420H(2)-DEPENDENT QUINONE REDUCTASE RV1261C"/>
    <property type="match status" value="1"/>
</dbReference>
<evidence type="ECO:0000256" key="2">
    <source>
        <dbReference type="ARBA" id="ARBA00049106"/>
    </source>
</evidence>
<dbReference type="GO" id="GO:0070967">
    <property type="term" value="F:coenzyme F420 binding"/>
    <property type="evidence" value="ECO:0007669"/>
    <property type="project" value="TreeGrafter"/>
</dbReference>
<proteinExistence type="inferred from homology"/>
<reference evidence="3 4" key="1">
    <citation type="submission" date="2015-07" db="EMBL/GenBank/DDBJ databases">
        <title>Complete genome sequence of Mycobacterium goodii X7B, a facultative thermophilic biodesulfurizing bacterium.</title>
        <authorList>
            <person name="Yu B."/>
            <person name="Li F."/>
            <person name="Xu P."/>
        </authorList>
    </citation>
    <scope>NUCLEOTIDE SEQUENCE [LARGE SCALE GENOMIC DNA]</scope>
    <source>
        <strain evidence="3 4">X7B</strain>
    </source>
</reference>
<dbReference type="InterPro" id="IPR004378">
    <property type="entry name" value="F420H2_quin_Rdtase"/>
</dbReference>
<accession>A0A0K0X935</accession>
<dbReference type="STRING" id="134601.AFA91_20510"/>
<evidence type="ECO:0000313" key="3">
    <source>
        <dbReference type="EMBL" id="AKS33872.1"/>
    </source>
</evidence>
<dbReference type="KEGG" id="mgo:AFA91_20510"/>
<dbReference type="EMBL" id="CP012150">
    <property type="protein sequence ID" value="AKS33872.1"/>
    <property type="molecule type" value="Genomic_DNA"/>
</dbReference>
<evidence type="ECO:0000313" key="4">
    <source>
        <dbReference type="Proteomes" id="UP000062255"/>
    </source>
</evidence>
<comment type="similarity">
    <text evidence="1">Belongs to the F420H(2)-dependent quinone reductase family.</text>
</comment>
<gene>
    <name evidence="3" type="ORF">AFA91_20510</name>
</gene>
<dbReference type="Pfam" id="PF04075">
    <property type="entry name" value="F420H2_quin_red"/>
    <property type="match status" value="1"/>
</dbReference>
<dbReference type="Gene3D" id="2.30.110.10">
    <property type="entry name" value="Electron Transport, Fmn-binding Protein, Chain A"/>
    <property type="match status" value="1"/>
</dbReference>
<dbReference type="GO" id="GO:0016491">
    <property type="term" value="F:oxidoreductase activity"/>
    <property type="evidence" value="ECO:0007669"/>
    <property type="project" value="InterPro"/>
</dbReference>
<sequence>MADLLNGIPRVDPTREPTLMRRAAGRILSTELGSALHRHIMAPADKRLMRLTGGRVHFGKGVMPLVLLRTKGAKSGIEREVTLAYFTDGDDVVLVASNYGQAKHPSWYHNLLANPTCQLFAEGNPDSGGTFVARPTEGADHDRLFALVERYASNFSSYAAHTKGIREIPVLRLTPAGQ</sequence>
<dbReference type="PATRIC" id="fig|134601.6.peg.4240"/>
<dbReference type="GO" id="GO:0005886">
    <property type="term" value="C:plasma membrane"/>
    <property type="evidence" value="ECO:0007669"/>
    <property type="project" value="TreeGrafter"/>
</dbReference>
<dbReference type="AlphaFoldDB" id="A0A0K0X935"/>
<name>A0A0K0X935_MYCGD</name>
<evidence type="ECO:0000256" key="1">
    <source>
        <dbReference type="ARBA" id="ARBA00008710"/>
    </source>
</evidence>
<dbReference type="PANTHER" id="PTHR39428">
    <property type="entry name" value="F420H(2)-DEPENDENT QUINONE REDUCTASE RV1261C"/>
    <property type="match status" value="1"/>
</dbReference>
<organism evidence="3 4">
    <name type="scientific">Mycolicibacterium goodii</name>
    <name type="common">Mycobacterium goodii</name>
    <dbReference type="NCBI Taxonomy" id="134601"/>
    <lineage>
        <taxon>Bacteria</taxon>
        <taxon>Bacillati</taxon>
        <taxon>Actinomycetota</taxon>
        <taxon>Actinomycetes</taxon>
        <taxon>Mycobacteriales</taxon>
        <taxon>Mycobacteriaceae</taxon>
        <taxon>Mycolicibacterium</taxon>
    </lineage>
</organism>
<dbReference type="InterPro" id="IPR012349">
    <property type="entry name" value="Split_barrel_FMN-bd"/>
</dbReference>
<dbReference type="RefSeq" id="WP_049746322.1">
    <property type="nucleotide sequence ID" value="NZ_CP012150.1"/>
</dbReference>
<dbReference type="NCBIfam" id="TIGR00026">
    <property type="entry name" value="hi_GC_TIGR00026"/>
    <property type="match status" value="1"/>
</dbReference>
<dbReference type="OrthoDB" id="8225825at2"/>
<protein>
    <submittedName>
        <fullName evidence="3">Nitroreductase</fullName>
    </submittedName>
</protein>
<comment type="catalytic activity">
    <reaction evidence="2">
        <text>oxidized coenzyme F420-(gamma-L-Glu)(n) + a quinol + H(+) = reduced coenzyme F420-(gamma-L-Glu)(n) + a quinone</text>
        <dbReference type="Rhea" id="RHEA:39663"/>
        <dbReference type="Rhea" id="RHEA-COMP:12939"/>
        <dbReference type="Rhea" id="RHEA-COMP:14378"/>
        <dbReference type="ChEBI" id="CHEBI:15378"/>
        <dbReference type="ChEBI" id="CHEBI:24646"/>
        <dbReference type="ChEBI" id="CHEBI:132124"/>
        <dbReference type="ChEBI" id="CHEBI:133980"/>
        <dbReference type="ChEBI" id="CHEBI:139511"/>
    </reaction>
</comment>